<gene>
    <name evidence="1" type="ORF">CC78DRAFT_585467</name>
</gene>
<keyword evidence="2" id="KW-1185">Reference proteome</keyword>
<organism evidence="1 2">
    <name type="scientific">Lojkania enalia</name>
    <dbReference type="NCBI Taxonomy" id="147567"/>
    <lineage>
        <taxon>Eukaryota</taxon>
        <taxon>Fungi</taxon>
        <taxon>Dikarya</taxon>
        <taxon>Ascomycota</taxon>
        <taxon>Pezizomycotina</taxon>
        <taxon>Dothideomycetes</taxon>
        <taxon>Pleosporomycetidae</taxon>
        <taxon>Pleosporales</taxon>
        <taxon>Pleosporales incertae sedis</taxon>
        <taxon>Lojkania</taxon>
    </lineage>
</organism>
<proteinExistence type="predicted"/>
<protein>
    <submittedName>
        <fullName evidence="1">Uncharacterized protein</fullName>
    </submittedName>
</protein>
<dbReference type="EMBL" id="ML986696">
    <property type="protein sequence ID" value="KAF2259869.1"/>
    <property type="molecule type" value="Genomic_DNA"/>
</dbReference>
<comment type="caution">
    <text evidence="1">The sequence shown here is derived from an EMBL/GenBank/DDBJ whole genome shotgun (WGS) entry which is preliminary data.</text>
</comment>
<reference evidence="2" key="1">
    <citation type="journal article" date="2020" name="Stud. Mycol.">
        <title>101 Dothideomycetes genomes: A test case for predicting lifestyles and emergence of pathogens.</title>
        <authorList>
            <person name="Haridas S."/>
            <person name="Albert R."/>
            <person name="Binder M."/>
            <person name="Bloem J."/>
            <person name="LaButti K."/>
            <person name="Salamov A."/>
            <person name="Andreopoulos B."/>
            <person name="Baker S."/>
            <person name="Barry K."/>
            <person name="Bills G."/>
            <person name="Bluhm B."/>
            <person name="Cannon C."/>
            <person name="Castanera R."/>
            <person name="Culley D."/>
            <person name="Daum C."/>
            <person name="Ezra D."/>
            <person name="Gonzalez J."/>
            <person name="Henrissat B."/>
            <person name="Kuo A."/>
            <person name="Liang C."/>
            <person name="Lipzen A."/>
            <person name="Lutzoni F."/>
            <person name="Magnuson J."/>
            <person name="Mondo S."/>
            <person name="Nolan M."/>
            <person name="Ohm R."/>
            <person name="Pangilinan J."/>
            <person name="Park H.-J."/>
            <person name="Ramirez L."/>
            <person name="Alfaro M."/>
            <person name="Sun H."/>
            <person name="Tritt A."/>
            <person name="Yoshinaga Y."/>
            <person name="Zwiers L.-H."/>
            <person name="Turgeon B."/>
            <person name="Goodwin S."/>
            <person name="Spatafora J."/>
            <person name="Crous P."/>
            <person name="Grigoriev I."/>
        </authorList>
    </citation>
    <scope>NUCLEOTIDE SEQUENCE [LARGE SCALE GENOMIC DNA]</scope>
    <source>
        <strain evidence="2">CBS 304.66</strain>
    </source>
</reference>
<sequence length="138" mass="15322">MSTHLQVFSLSRTNDLWEKALSTLDPDIQSAIEYKPTGNSNVATAALRIVKEKRDLCLRKSWTFRMPSGKLIVRDILDKIVGSIDKFIAVGDVAIQFDPTHAALPWAAVRFVLRAAISDQHVFGETIEGLETVSLLIT</sequence>
<accession>A0A9P4JZ30</accession>
<name>A0A9P4JZ30_9PLEO</name>
<evidence type="ECO:0000313" key="2">
    <source>
        <dbReference type="Proteomes" id="UP000800093"/>
    </source>
</evidence>
<dbReference type="AlphaFoldDB" id="A0A9P4JZ30"/>
<evidence type="ECO:0000313" key="1">
    <source>
        <dbReference type="EMBL" id="KAF2259869.1"/>
    </source>
</evidence>
<dbReference type="OrthoDB" id="7464126at2759"/>
<dbReference type="Proteomes" id="UP000800093">
    <property type="component" value="Unassembled WGS sequence"/>
</dbReference>